<protein>
    <recommendedName>
        <fullName evidence="9">Nucleoporin NUP188</fullName>
    </recommendedName>
</protein>
<keyword evidence="4" id="KW-0653">Protein transport</keyword>
<dbReference type="Proteomes" id="UP000290900">
    <property type="component" value="Unassembled WGS sequence"/>
</dbReference>
<dbReference type="STRING" id="13370.A0A448YHW2"/>
<evidence type="ECO:0000259" key="10">
    <source>
        <dbReference type="Pfam" id="PF10487"/>
    </source>
</evidence>
<dbReference type="InterPro" id="IPR048883">
    <property type="entry name" value="Nup188_N-subdom_III"/>
</dbReference>
<dbReference type="Pfam" id="PF18378">
    <property type="entry name" value="Nup188_C"/>
    <property type="match status" value="1"/>
</dbReference>
<dbReference type="GO" id="GO:0017056">
    <property type="term" value="F:structural constituent of nuclear pore"/>
    <property type="evidence" value="ECO:0007669"/>
    <property type="project" value="InterPro"/>
</dbReference>
<dbReference type="EMBL" id="CAACVR010000004">
    <property type="protein sequence ID" value="VEU20487.1"/>
    <property type="molecule type" value="Genomic_DNA"/>
</dbReference>
<gene>
    <name evidence="13" type="ORF">BRENAR_LOCUS1222</name>
</gene>
<keyword evidence="6" id="KW-0906">Nuclear pore complex</keyword>
<feature type="domain" description="Nucleoporin Nup188 N-terminal subdomain III" evidence="12">
    <location>
        <begin position="553"/>
        <end position="967"/>
    </location>
</feature>
<reference evidence="13 14" key="1">
    <citation type="submission" date="2018-12" db="EMBL/GenBank/DDBJ databases">
        <authorList>
            <person name="Tiukova I."/>
            <person name="Dainat J."/>
        </authorList>
    </citation>
    <scope>NUCLEOTIDE SEQUENCE [LARGE SCALE GENOMIC DNA]</scope>
</reference>
<organism evidence="13 14">
    <name type="scientific">Brettanomyces naardenensis</name>
    <name type="common">Yeast</name>
    <dbReference type="NCBI Taxonomy" id="13370"/>
    <lineage>
        <taxon>Eukaryota</taxon>
        <taxon>Fungi</taxon>
        <taxon>Dikarya</taxon>
        <taxon>Ascomycota</taxon>
        <taxon>Saccharomycotina</taxon>
        <taxon>Pichiomycetes</taxon>
        <taxon>Pichiales</taxon>
        <taxon>Pichiaceae</taxon>
        <taxon>Brettanomyces</taxon>
    </lineage>
</organism>
<dbReference type="Pfam" id="PF10487">
    <property type="entry name" value="Nup188_N"/>
    <property type="match status" value="1"/>
</dbReference>
<evidence type="ECO:0000256" key="6">
    <source>
        <dbReference type="ARBA" id="ARBA00023132"/>
    </source>
</evidence>
<feature type="domain" description="Nuclear pore protein Nup188 C-terminal" evidence="11">
    <location>
        <begin position="1285"/>
        <end position="1613"/>
    </location>
</feature>
<keyword evidence="7" id="KW-0539">Nucleus</keyword>
<feature type="domain" description="Nucleoporin Nup188 N-terminal" evidence="10">
    <location>
        <begin position="42"/>
        <end position="497"/>
    </location>
</feature>
<dbReference type="InterPro" id="IPR044840">
    <property type="entry name" value="Nup188"/>
</dbReference>
<proteinExistence type="inferred from homology"/>
<keyword evidence="5" id="KW-0811">Translocation</keyword>
<sequence length="1637" mass="183173">MVSKESVAVVMPDAAWTFEHALLLLQQERQGPKEDHLLGQCLESFLKANSEIYTAGNLPFTAKKTANTIPATFPKQFTIRSVQYENDLLDSSLEYTKEIASSINLDPLEVLRVTITASKRIPKLRPLRLTEDSLKSLVEDSDKAEKMSYFTVQVLREQRTIVRTCLLLIKNKHAAEATQTSRRIFASIVDKGDDLIASQLDRIDAITEQMTHHRSQNFFDAIILRELSLTLLDILHYTCYLVLVSSRGFTKPTVSRWFLLMTKTDYLAKAVPSSDVSDTLESLCTIATLLFLDLDFNFGSLTDNSSYMNDPDDMLQITNSILDTPANPIVLYAWSILLHRKYTVLQSQPDHPKTLSFIERFGSLAAIENQYTSFAAEAARLDVPATLRRCHGLISYDPVYCDVLGSFAISFVPYVKMADDITAGIARIMSSASEDIVKRFFNNPAAQDMLSLARAKLPLSLRSFIALTSINTNLALEEFETLSSYMQAFSQSDFCYKYAIDDANPDLVRLLQDIDVYPPFEPGKELSLLLREGTKAQLFPGKSGKDENGEVVAAFLYEYSGWALLGRVLRNLSTHLDRNDSDKLALLSQIFTLLARVFTESDNATTEHVIYSMNAFVGENDIIDIIFRVLDQLLVLRDVSLLAGCVDVITAFAARGYAYRVWSYLYKSSLLGLQPRGGLASTVRGMAETVEGDFSFTVSLLQLSSILVDDCIVEDAKSHVSRKLKGQVFDRLVAYCLQAFESFVSWKYLTPSQRPRIGELCVRLFNNILSALYGIDENSAPEKRINAAFCEPARRITNAFLVTKHPGARCLLPLMALVDSIASQYSDCFSSDKHGCWTRQWVRESSQFVGTLIKVRSAVRPDSPSSLELSLCTRLPQLVTIYLNNPDKRQLVAELLTALVGAKWTKEPPSLLTHLRPTHAEILLRCLSCDMANRAGTYGLKMSLYDFFSSVMEGGQEGLSIVFITGRDIKESMKDSRKDSGYGALSLLSIMKRDVAVIAQYPSNVALHLADAISLAFSSWISAEQEADDTSFVKQLLTKLDDFPKTTVPEGSDSQAYIDYCYEVLLLSKVTEIVSIYLFVSRSRQERQLILQRLNETKFIDNLASKFQISGYQESAQDAVKDKFHEIWPQFQLSQFVRASSYRKHHFGKESVYCFELMDLIFDGTQWQQMRKEIVAASVNLQYVSAQISTAKAYAALVTCLCKVGASELNVRYLRLAGTLLRACDDEGIPSGLFYSVFQARIELAFYICLSFSQKKQFTPDGMTLFNVITSDSRLLDSREINLTQGLLSDGVSFYKPLLRILLICIGLLRGDSNLLIEYSATFCDIFSEVICRSTKLLFDSIRASALKSPNAELGNSKLVAKQVDDVTIVLSMLKSFLHLNLPEDLQHSVAKVAINSGAFRSLASLYSVSHLIKVNGEEIFADYALMFIYEMVSSSKAMAHNLLQNGLFSVLLESPISVRIQAGNVRPYPISRSRLQHLWSNGILPIVLQILKLFGDSVLPEACLFATAFDKQINSTIQAWFETDSAISTQFIEETSQIIVLAKALSSLDAYNYIRNSTATDEEEGAIRLVPGLDTADDRHKLAAALNYLISHPKYLTLRIIPSNSEEQRALQSDDSVKFIEGFLAKLKELKASLED</sequence>
<dbReference type="PANTHER" id="PTHR31431">
    <property type="entry name" value="NUCLEOPORIN NUP188 HOMOLOG"/>
    <property type="match status" value="1"/>
</dbReference>
<dbReference type="GO" id="GO:0044611">
    <property type="term" value="C:nuclear pore inner ring"/>
    <property type="evidence" value="ECO:0007669"/>
    <property type="project" value="TreeGrafter"/>
</dbReference>
<evidence type="ECO:0000313" key="13">
    <source>
        <dbReference type="EMBL" id="VEU20487.1"/>
    </source>
</evidence>
<evidence type="ECO:0000256" key="4">
    <source>
        <dbReference type="ARBA" id="ARBA00022927"/>
    </source>
</evidence>
<keyword evidence="2" id="KW-0813">Transport</keyword>
<dbReference type="InParanoid" id="A0A448YHW2"/>
<dbReference type="GO" id="GO:0006606">
    <property type="term" value="P:protein import into nucleus"/>
    <property type="evidence" value="ECO:0007669"/>
    <property type="project" value="TreeGrafter"/>
</dbReference>
<keyword evidence="14" id="KW-1185">Reference proteome</keyword>
<dbReference type="FunCoup" id="A0A448YHW2">
    <property type="interactions" value="154"/>
</dbReference>
<evidence type="ECO:0000256" key="3">
    <source>
        <dbReference type="ARBA" id="ARBA00022816"/>
    </source>
</evidence>
<evidence type="ECO:0000259" key="11">
    <source>
        <dbReference type="Pfam" id="PF18378"/>
    </source>
</evidence>
<evidence type="ECO:0000256" key="8">
    <source>
        <dbReference type="ARBA" id="ARBA00038387"/>
    </source>
</evidence>
<evidence type="ECO:0000256" key="7">
    <source>
        <dbReference type="ARBA" id="ARBA00023242"/>
    </source>
</evidence>
<name>A0A448YHW2_BRENA</name>
<comment type="subcellular location">
    <subcellularLocation>
        <location evidence="1">Nucleus</location>
        <location evidence="1">Nuclear pore complex</location>
    </subcellularLocation>
</comment>
<evidence type="ECO:0000256" key="2">
    <source>
        <dbReference type="ARBA" id="ARBA00022448"/>
    </source>
</evidence>
<dbReference type="GO" id="GO:0051028">
    <property type="term" value="P:mRNA transport"/>
    <property type="evidence" value="ECO:0007669"/>
    <property type="project" value="UniProtKB-KW"/>
</dbReference>
<dbReference type="InterPro" id="IPR041634">
    <property type="entry name" value="Nup188_C"/>
</dbReference>
<dbReference type="PANTHER" id="PTHR31431:SF1">
    <property type="entry name" value="NUCLEOPORIN NUP188"/>
    <property type="match status" value="1"/>
</dbReference>
<dbReference type="Gene3D" id="1.25.10.70">
    <property type="match status" value="1"/>
</dbReference>
<evidence type="ECO:0000256" key="9">
    <source>
        <dbReference type="ARBA" id="ARBA00040174"/>
    </source>
</evidence>
<dbReference type="Pfam" id="PF21093">
    <property type="entry name" value="Nup188_N-subdom_III"/>
    <property type="match status" value="1"/>
</dbReference>
<accession>A0A448YHW2</accession>
<keyword evidence="3" id="KW-0509">mRNA transport</keyword>
<dbReference type="GO" id="GO:0006405">
    <property type="term" value="P:RNA export from nucleus"/>
    <property type="evidence" value="ECO:0007669"/>
    <property type="project" value="TreeGrafter"/>
</dbReference>
<evidence type="ECO:0000259" key="12">
    <source>
        <dbReference type="Pfam" id="PF21093"/>
    </source>
</evidence>
<dbReference type="InterPro" id="IPR018864">
    <property type="entry name" value="Nucleoporin_Nup188_N"/>
</dbReference>
<dbReference type="OrthoDB" id="102511at2759"/>
<evidence type="ECO:0000256" key="1">
    <source>
        <dbReference type="ARBA" id="ARBA00004567"/>
    </source>
</evidence>
<evidence type="ECO:0000256" key="5">
    <source>
        <dbReference type="ARBA" id="ARBA00023010"/>
    </source>
</evidence>
<comment type="similarity">
    <text evidence="8">Belongs to the Nup188 family.</text>
</comment>
<evidence type="ECO:0000313" key="14">
    <source>
        <dbReference type="Proteomes" id="UP000290900"/>
    </source>
</evidence>